<evidence type="ECO:0000256" key="1">
    <source>
        <dbReference type="ARBA" id="ARBA00009431"/>
    </source>
</evidence>
<dbReference type="Pfam" id="PF00450">
    <property type="entry name" value="Peptidase_S10"/>
    <property type="match status" value="1"/>
</dbReference>
<keyword evidence="5 7" id="KW-0378">Hydrolase</keyword>
<name>A0ABR3JKG4_9AGAR</name>
<keyword evidence="3 7" id="KW-0645">Protease</keyword>
<dbReference type="Proteomes" id="UP001556367">
    <property type="component" value="Unassembled WGS sequence"/>
</dbReference>
<keyword evidence="6" id="KW-0325">Glycoprotein</keyword>
<dbReference type="EC" id="3.4.16.-" evidence="7"/>
<evidence type="ECO:0000256" key="7">
    <source>
        <dbReference type="RuleBase" id="RU361156"/>
    </source>
</evidence>
<dbReference type="PANTHER" id="PTHR11802">
    <property type="entry name" value="SERINE PROTEASE FAMILY S10 SERINE CARBOXYPEPTIDASE"/>
    <property type="match status" value="1"/>
</dbReference>
<evidence type="ECO:0000256" key="2">
    <source>
        <dbReference type="ARBA" id="ARBA00022645"/>
    </source>
</evidence>
<evidence type="ECO:0000313" key="9">
    <source>
        <dbReference type="Proteomes" id="UP001556367"/>
    </source>
</evidence>
<dbReference type="SUPFAM" id="SSF53474">
    <property type="entry name" value="alpha/beta-Hydrolases"/>
    <property type="match status" value="1"/>
</dbReference>
<feature type="signal peptide" evidence="7">
    <location>
        <begin position="1"/>
        <end position="29"/>
    </location>
</feature>
<reference evidence="9" key="1">
    <citation type="submission" date="2024-06" db="EMBL/GenBank/DDBJ databases">
        <title>Multi-omics analyses provide insights into the biosynthesis of the anticancer antibiotic pleurotin in Hohenbuehelia grisea.</title>
        <authorList>
            <person name="Weaver J.A."/>
            <person name="Alberti F."/>
        </authorList>
    </citation>
    <scope>NUCLEOTIDE SEQUENCE [LARGE SCALE GENOMIC DNA]</scope>
    <source>
        <strain evidence="9">T-177</strain>
    </source>
</reference>
<evidence type="ECO:0000256" key="4">
    <source>
        <dbReference type="ARBA" id="ARBA00022729"/>
    </source>
</evidence>
<comment type="caution">
    <text evidence="8">The sequence shown here is derived from an EMBL/GenBank/DDBJ whole genome shotgun (WGS) entry which is preliminary data.</text>
</comment>
<dbReference type="InterPro" id="IPR033124">
    <property type="entry name" value="Ser_caboxypep_his_AS"/>
</dbReference>
<dbReference type="PRINTS" id="PR00724">
    <property type="entry name" value="CRBOXYPTASEC"/>
</dbReference>
<dbReference type="PROSITE" id="PS00560">
    <property type="entry name" value="CARBOXYPEPT_SER_HIS"/>
    <property type="match status" value="1"/>
</dbReference>
<gene>
    <name evidence="8" type="ORF">HGRIS_002049</name>
</gene>
<dbReference type="InterPro" id="IPR018202">
    <property type="entry name" value="Ser_caboxypep_ser_AS"/>
</dbReference>
<dbReference type="PANTHER" id="PTHR11802:SF113">
    <property type="entry name" value="SERINE CARBOXYPEPTIDASE CTSA-4.1"/>
    <property type="match status" value="1"/>
</dbReference>
<evidence type="ECO:0000256" key="6">
    <source>
        <dbReference type="ARBA" id="ARBA00023180"/>
    </source>
</evidence>
<evidence type="ECO:0000256" key="3">
    <source>
        <dbReference type="ARBA" id="ARBA00022670"/>
    </source>
</evidence>
<dbReference type="EMBL" id="JASNQZ010000006">
    <property type="protein sequence ID" value="KAL0955847.1"/>
    <property type="molecule type" value="Genomic_DNA"/>
</dbReference>
<proteinExistence type="inferred from homology"/>
<dbReference type="InterPro" id="IPR001563">
    <property type="entry name" value="Peptidase_S10"/>
</dbReference>
<accession>A0ABR3JKG4</accession>
<sequence>MVKLVNPLFSLILALALALSNVPFQGVLASLSPDQHHHAAAEGTNVLQSFLTYNTTLESSIRPLNELSESQFTSFSHPLFPRYSVRVKKSKFCDATVNSYTGYVDFQGRHMFFYFFESRRDPDADDVILWTNGGPGCSSSLGLFMELGPCRILDEHGPKFHPESWNSNANVFFIDQPVGAGFSYFDFEHTIATSEEAARDIAAFIVIFFENFPEFKGRAFHMAGESYGGHVLPNFASHVYDQNARLLQEEVTPINLVSVMMGDGLTDVLTMTTSYYDMQCTPTSIAPINDVQTCVRLKQLRRRCQKWIPQACVEHFDAMECSTVINQCGFPFAEALNAVNKNPWDISKDCYDDPTGDSCYPEIKHHIEYLNRPNVRQAIGVDPTFTANFSLCNEDVLDAFHASLDSLHSTQDYVAALLERGVRVLVYVGTYDWLCNWIGNERWTKEMKWSGQKDFVDQELRDWFVDGRRSGITRSARGLTFATVEGAGHMVPYDKPKEALELMKRWLRDDKL</sequence>
<keyword evidence="2 7" id="KW-0121">Carboxypeptidase</keyword>
<dbReference type="InterPro" id="IPR029058">
    <property type="entry name" value="AB_hydrolase_fold"/>
</dbReference>
<dbReference type="PROSITE" id="PS00131">
    <property type="entry name" value="CARBOXYPEPT_SER_SER"/>
    <property type="match status" value="1"/>
</dbReference>
<evidence type="ECO:0000256" key="5">
    <source>
        <dbReference type="ARBA" id="ARBA00022801"/>
    </source>
</evidence>
<evidence type="ECO:0000313" key="8">
    <source>
        <dbReference type="EMBL" id="KAL0955847.1"/>
    </source>
</evidence>
<protein>
    <recommendedName>
        <fullName evidence="7">Carboxypeptidase</fullName>
        <ecNumber evidence="7">3.4.16.-</ecNumber>
    </recommendedName>
</protein>
<keyword evidence="9" id="KW-1185">Reference proteome</keyword>
<dbReference type="Gene3D" id="1.10.287.410">
    <property type="match status" value="1"/>
</dbReference>
<dbReference type="Gene3D" id="3.40.50.1820">
    <property type="entry name" value="alpha/beta hydrolase"/>
    <property type="match status" value="1"/>
</dbReference>
<keyword evidence="4 7" id="KW-0732">Signal</keyword>
<feature type="chain" id="PRO_5044949967" description="Carboxypeptidase" evidence="7">
    <location>
        <begin position="30"/>
        <end position="512"/>
    </location>
</feature>
<comment type="similarity">
    <text evidence="1 7">Belongs to the peptidase S10 family.</text>
</comment>
<organism evidence="8 9">
    <name type="scientific">Hohenbuehelia grisea</name>
    <dbReference type="NCBI Taxonomy" id="104357"/>
    <lineage>
        <taxon>Eukaryota</taxon>
        <taxon>Fungi</taxon>
        <taxon>Dikarya</taxon>
        <taxon>Basidiomycota</taxon>
        <taxon>Agaricomycotina</taxon>
        <taxon>Agaricomycetes</taxon>
        <taxon>Agaricomycetidae</taxon>
        <taxon>Agaricales</taxon>
        <taxon>Pleurotineae</taxon>
        <taxon>Pleurotaceae</taxon>
        <taxon>Hohenbuehelia</taxon>
    </lineage>
</organism>